<name>A0AAV3YE47_9GAST</name>
<organism evidence="1 2">
    <name type="scientific">Plakobranchus ocellatus</name>
    <dbReference type="NCBI Taxonomy" id="259542"/>
    <lineage>
        <taxon>Eukaryota</taxon>
        <taxon>Metazoa</taxon>
        <taxon>Spiralia</taxon>
        <taxon>Lophotrochozoa</taxon>
        <taxon>Mollusca</taxon>
        <taxon>Gastropoda</taxon>
        <taxon>Heterobranchia</taxon>
        <taxon>Euthyneura</taxon>
        <taxon>Panpulmonata</taxon>
        <taxon>Sacoglossa</taxon>
        <taxon>Placobranchoidea</taxon>
        <taxon>Plakobranchidae</taxon>
        <taxon>Plakobranchus</taxon>
    </lineage>
</organism>
<evidence type="ECO:0000313" key="1">
    <source>
        <dbReference type="EMBL" id="GFN80747.1"/>
    </source>
</evidence>
<dbReference type="AlphaFoldDB" id="A0AAV3YE47"/>
<reference evidence="1 2" key="1">
    <citation type="journal article" date="2021" name="Elife">
        <title>Chloroplast acquisition without the gene transfer in kleptoplastic sea slugs, Plakobranchus ocellatus.</title>
        <authorList>
            <person name="Maeda T."/>
            <person name="Takahashi S."/>
            <person name="Yoshida T."/>
            <person name="Shimamura S."/>
            <person name="Takaki Y."/>
            <person name="Nagai Y."/>
            <person name="Toyoda A."/>
            <person name="Suzuki Y."/>
            <person name="Arimoto A."/>
            <person name="Ishii H."/>
            <person name="Satoh N."/>
            <person name="Nishiyama T."/>
            <person name="Hasebe M."/>
            <person name="Maruyama T."/>
            <person name="Minagawa J."/>
            <person name="Obokata J."/>
            <person name="Shigenobu S."/>
        </authorList>
    </citation>
    <scope>NUCLEOTIDE SEQUENCE [LARGE SCALE GENOMIC DNA]</scope>
</reference>
<protein>
    <submittedName>
        <fullName evidence="1">Integrase core domain protein</fullName>
    </submittedName>
</protein>
<gene>
    <name evidence="1" type="ORF">PoB_000725300</name>
</gene>
<dbReference type="EMBL" id="BLXT01000847">
    <property type="protein sequence ID" value="GFN80747.1"/>
    <property type="molecule type" value="Genomic_DNA"/>
</dbReference>
<sequence length="123" mass="13722">MADNDSEDWPTGIRCVRFQKNSAFHPEIKSVPYSATFGCEAHGGLNTSTLPVEAIARKETEKDLFAVTPIRPDYDNDNSLFQSDSVAYRIQATIDETRAHDVTDRDLLQVELGNTSSHDTDTM</sequence>
<keyword evidence="2" id="KW-1185">Reference proteome</keyword>
<proteinExistence type="predicted"/>
<accession>A0AAV3YE47</accession>
<dbReference type="Proteomes" id="UP000735302">
    <property type="component" value="Unassembled WGS sequence"/>
</dbReference>
<comment type="caution">
    <text evidence="1">The sequence shown here is derived from an EMBL/GenBank/DDBJ whole genome shotgun (WGS) entry which is preliminary data.</text>
</comment>
<evidence type="ECO:0000313" key="2">
    <source>
        <dbReference type="Proteomes" id="UP000735302"/>
    </source>
</evidence>